<name>A0A183AT66_9TREM</name>
<reference evidence="3" key="1">
    <citation type="submission" date="2016-06" db="UniProtKB">
        <authorList>
            <consortium name="WormBaseParasite"/>
        </authorList>
    </citation>
    <scope>IDENTIFICATION</scope>
</reference>
<protein>
    <submittedName>
        <fullName evidence="1 3">Uncharacterized protein</fullName>
    </submittedName>
</protein>
<keyword evidence="2" id="KW-1185">Reference proteome</keyword>
<gene>
    <name evidence="1" type="ORF">ECPE_LOCUS10153</name>
</gene>
<sequence length="92" mass="9836">MLVDGVVYVDKGPHQLRSSGPQLRRIRRLVVPEHPNITPKRPETDCGGENDVVALPSAAAATTISSSSWSLETYAGPDDNIGWPDAALVDSI</sequence>
<dbReference type="Proteomes" id="UP000272942">
    <property type="component" value="Unassembled WGS sequence"/>
</dbReference>
<organism evidence="3">
    <name type="scientific">Echinostoma caproni</name>
    <dbReference type="NCBI Taxonomy" id="27848"/>
    <lineage>
        <taxon>Eukaryota</taxon>
        <taxon>Metazoa</taxon>
        <taxon>Spiralia</taxon>
        <taxon>Lophotrochozoa</taxon>
        <taxon>Platyhelminthes</taxon>
        <taxon>Trematoda</taxon>
        <taxon>Digenea</taxon>
        <taxon>Plagiorchiida</taxon>
        <taxon>Echinostomata</taxon>
        <taxon>Echinostomatoidea</taxon>
        <taxon>Echinostomatidae</taxon>
        <taxon>Echinostoma</taxon>
    </lineage>
</organism>
<proteinExistence type="predicted"/>
<reference evidence="1 2" key="2">
    <citation type="submission" date="2018-11" db="EMBL/GenBank/DDBJ databases">
        <authorList>
            <consortium name="Pathogen Informatics"/>
        </authorList>
    </citation>
    <scope>NUCLEOTIDE SEQUENCE [LARGE SCALE GENOMIC DNA]</scope>
    <source>
        <strain evidence="1 2">Egypt</strain>
    </source>
</reference>
<evidence type="ECO:0000313" key="2">
    <source>
        <dbReference type="Proteomes" id="UP000272942"/>
    </source>
</evidence>
<accession>A0A183AT66</accession>
<dbReference type="AlphaFoldDB" id="A0A183AT66"/>
<dbReference type="WBParaSite" id="ECPE_0001018301-mRNA-1">
    <property type="protein sequence ID" value="ECPE_0001018301-mRNA-1"/>
    <property type="gene ID" value="ECPE_0001018301"/>
</dbReference>
<evidence type="ECO:0000313" key="3">
    <source>
        <dbReference type="WBParaSite" id="ECPE_0001018301-mRNA-1"/>
    </source>
</evidence>
<dbReference type="EMBL" id="UZAN01048586">
    <property type="protein sequence ID" value="VDP86563.1"/>
    <property type="molecule type" value="Genomic_DNA"/>
</dbReference>
<evidence type="ECO:0000313" key="1">
    <source>
        <dbReference type="EMBL" id="VDP86563.1"/>
    </source>
</evidence>